<reference evidence="1" key="1">
    <citation type="submission" date="2015-04" db="UniProtKB">
        <authorList>
            <consortium name="EnsemblPlants"/>
        </authorList>
    </citation>
    <scope>IDENTIFICATION</scope>
</reference>
<organism evidence="1">
    <name type="scientific">Oryza glumipatula</name>
    <dbReference type="NCBI Taxonomy" id="40148"/>
    <lineage>
        <taxon>Eukaryota</taxon>
        <taxon>Viridiplantae</taxon>
        <taxon>Streptophyta</taxon>
        <taxon>Embryophyta</taxon>
        <taxon>Tracheophyta</taxon>
        <taxon>Spermatophyta</taxon>
        <taxon>Magnoliopsida</taxon>
        <taxon>Liliopsida</taxon>
        <taxon>Poales</taxon>
        <taxon>Poaceae</taxon>
        <taxon>BOP clade</taxon>
        <taxon>Oryzoideae</taxon>
        <taxon>Oryzeae</taxon>
        <taxon>Oryzinae</taxon>
        <taxon>Oryza</taxon>
    </lineage>
</organism>
<name>A0A0E0AJ33_9ORYZ</name>
<keyword evidence="2" id="KW-1185">Reference proteome</keyword>
<reference evidence="1" key="2">
    <citation type="submission" date="2018-05" db="EMBL/GenBank/DDBJ databases">
        <title>OgluRS3 (Oryza glumaepatula Reference Sequence Version 3).</title>
        <authorList>
            <person name="Zhang J."/>
            <person name="Kudrna D."/>
            <person name="Lee S."/>
            <person name="Talag J."/>
            <person name="Welchert J."/>
            <person name="Wing R.A."/>
        </authorList>
    </citation>
    <scope>NUCLEOTIDE SEQUENCE [LARGE SCALE GENOMIC DNA]</scope>
</reference>
<sequence length="60" mass="6605">MLGMVERCCTRPRDITFCWCLGWSRSCLPGSGKLGNVTPFAFLVVSLGLLCKWLPSGALR</sequence>
<dbReference type="Gramene" id="OGLUM07G11870.1">
    <property type="protein sequence ID" value="OGLUM07G11870.1"/>
    <property type="gene ID" value="OGLUM07G11870"/>
</dbReference>
<dbReference type="AlphaFoldDB" id="A0A0E0AJ33"/>
<evidence type="ECO:0000313" key="2">
    <source>
        <dbReference type="Proteomes" id="UP000026961"/>
    </source>
</evidence>
<proteinExistence type="predicted"/>
<evidence type="ECO:0000313" key="1">
    <source>
        <dbReference type="EnsemblPlants" id="OGLUM07G11870.1"/>
    </source>
</evidence>
<dbReference type="Proteomes" id="UP000026961">
    <property type="component" value="Chromosome 7"/>
</dbReference>
<dbReference type="HOGENOM" id="CLU_2945492_0_0_1"/>
<accession>A0A0E0AJ33</accession>
<dbReference type="EnsemblPlants" id="OGLUM07G11870.1">
    <property type="protein sequence ID" value="OGLUM07G11870.1"/>
    <property type="gene ID" value="OGLUM07G11870"/>
</dbReference>
<protein>
    <submittedName>
        <fullName evidence="1">Uncharacterized protein</fullName>
    </submittedName>
</protein>